<evidence type="ECO:0000313" key="2">
    <source>
        <dbReference type="EMBL" id="KFB46358.1"/>
    </source>
</evidence>
<name>A0A084W814_ANOSI</name>
<feature type="compositionally biased region" description="Basic and acidic residues" evidence="1">
    <location>
        <begin position="155"/>
        <end position="166"/>
    </location>
</feature>
<evidence type="ECO:0000313" key="3">
    <source>
        <dbReference type="EnsemblMetazoa" id="ASIC014406-PA"/>
    </source>
</evidence>
<dbReference type="EnsemblMetazoa" id="ASIC014406-RA">
    <property type="protein sequence ID" value="ASIC014406-PA"/>
    <property type="gene ID" value="ASIC014406"/>
</dbReference>
<evidence type="ECO:0000313" key="4">
    <source>
        <dbReference type="Proteomes" id="UP000030765"/>
    </source>
</evidence>
<accession>A0A084W814</accession>
<gene>
    <name evidence="2" type="ORF">ZHAS_00014406</name>
</gene>
<proteinExistence type="predicted"/>
<reference evidence="2 4" key="1">
    <citation type="journal article" date="2014" name="BMC Genomics">
        <title>Genome sequence of Anopheles sinensis provides insight into genetics basis of mosquito competence for malaria parasites.</title>
        <authorList>
            <person name="Zhou D."/>
            <person name="Zhang D."/>
            <person name="Ding G."/>
            <person name="Shi L."/>
            <person name="Hou Q."/>
            <person name="Ye Y."/>
            <person name="Xu Y."/>
            <person name="Zhou H."/>
            <person name="Xiong C."/>
            <person name="Li S."/>
            <person name="Yu J."/>
            <person name="Hong S."/>
            <person name="Yu X."/>
            <person name="Zou P."/>
            <person name="Chen C."/>
            <person name="Chang X."/>
            <person name="Wang W."/>
            <person name="Lv Y."/>
            <person name="Sun Y."/>
            <person name="Ma L."/>
            <person name="Shen B."/>
            <person name="Zhu C."/>
        </authorList>
    </citation>
    <scope>NUCLEOTIDE SEQUENCE [LARGE SCALE GENOMIC DNA]</scope>
</reference>
<feature type="region of interest" description="Disordered" evidence="1">
    <location>
        <begin position="145"/>
        <end position="166"/>
    </location>
</feature>
<protein>
    <submittedName>
        <fullName evidence="2 3">Uncharacterized protein</fullName>
    </submittedName>
</protein>
<reference evidence="3" key="2">
    <citation type="submission" date="2020-05" db="UniProtKB">
        <authorList>
            <consortium name="EnsemblMetazoa"/>
        </authorList>
    </citation>
    <scope>IDENTIFICATION</scope>
</reference>
<dbReference type="Proteomes" id="UP000030765">
    <property type="component" value="Unassembled WGS sequence"/>
</dbReference>
<keyword evidence="4" id="KW-1185">Reference proteome</keyword>
<dbReference type="EMBL" id="ATLV01021344">
    <property type="status" value="NOT_ANNOTATED_CDS"/>
    <property type="molecule type" value="Genomic_DNA"/>
</dbReference>
<evidence type="ECO:0000256" key="1">
    <source>
        <dbReference type="SAM" id="MobiDB-lite"/>
    </source>
</evidence>
<organism evidence="2">
    <name type="scientific">Anopheles sinensis</name>
    <name type="common">Mosquito</name>
    <dbReference type="NCBI Taxonomy" id="74873"/>
    <lineage>
        <taxon>Eukaryota</taxon>
        <taxon>Metazoa</taxon>
        <taxon>Ecdysozoa</taxon>
        <taxon>Arthropoda</taxon>
        <taxon>Hexapoda</taxon>
        <taxon>Insecta</taxon>
        <taxon>Pterygota</taxon>
        <taxon>Neoptera</taxon>
        <taxon>Endopterygota</taxon>
        <taxon>Diptera</taxon>
        <taxon>Nematocera</taxon>
        <taxon>Culicoidea</taxon>
        <taxon>Culicidae</taxon>
        <taxon>Anophelinae</taxon>
        <taxon>Anopheles</taxon>
    </lineage>
</organism>
<dbReference type="VEuPathDB" id="VectorBase:ASIC014406"/>
<sequence>MAFTCHPVRLPSLRIPPVHTPLAATVARKTQTPACVGCVCFGIRKGVGCLVEAEGDPSSGKLDRFFAGHERVNESETWAPPFAFSGFSFIKFIERARMPFGKAVPPNDVITRMGNHLRHRLLECTFAGRAGPNRAAFFAVPSSVGPCGESPARSRRNESSSEVKDRPAMAMRRTLIFALAGLKLALALKPGNRECP</sequence>
<dbReference type="AlphaFoldDB" id="A0A084W814"/>
<dbReference type="EMBL" id="KE525317">
    <property type="protein sequence ID" value="KFB46358.1"/>
    <property type="molecule type" value="Genomic_DNA"/>
</dbReference>